<dbReference type="AlphaFoldDB" id="A0A2M8M0E7"/>
<name>A0A2M8M0E7_9ACTN</name>
<dbReference type="RefSeq" id="WP_100201768.1">
    <property type="nucleotide sequence ID" value="NZ_PGGW01000039.1"/>
</dbReference>
<evidence type="ECO:0000256" key="2">
    <source>
        <dbReference type="SAM" id="Phobius"/>
    </source>
</evidence>
<dbReference type="Proteomes" id="UP000230407">
    <property type="component" value="Unassembled WGS sequence"/>
</dbReference>
<comment type="caution">
    <text evidence="3">The sequence shown here is derived from an EMBL/GenBank/DDBJ whole genome shotgun (WGS) entry which is preliminary data.</text>
</comment>
<accession>A0A2M8M0E7</accession>
<evidence type="ECO:0000256" key="1">
    <source>
        <dbReference type="SAM" id="MobiDB-lite"/>
    </source>
</evidence>
<keyword evidence="2" id="KW-0472">Membrane</keyword>
<feature type="transmembrane region" description="Helical" evidence="2">
    <location>
        <begin position="323"/>
        <end position="356"/>
    </location>
</feature>
<feature type="region of interest" description="Disordered" evidence="1">
    <location>
        <begin position="234"/>
        <end position="256"/>
    </location>
</feature>
<gene>
    <name evidence="3" type="ORF">CUT44_11125</name>
</gene>
<feature type="transmembrane region" description="Helical" evidence="2">
    <location>
        <begin position="741"/>
        <end position="761"/>
    </location>
</feature>
<protein>
    <submittedName>
        <fullName evidence="3">Uncharacterized protein</fullName>
    </submittedName>
</protein>
<organism evidence="3 4">
    <name type="scientific">Streptomyces carminius</name>
    <dbReference type="NCBI Taxonomy" id="2665496"/>
    <lineage>
        <taxon>Bacteria</taxon>
        <taxon>Bacillati</taxon>
        <taxon>Actinomycetota</taxon>
        <taxon>Actinomycetes</taxon>
        <taxon>Kitasatosporales</taxon>
        <taxon>Streptomycetaceae</taxon>
        <taxon>Streptomyces</taxon>
    </lineage>
</organism>
<sequence length="862" mass="90571">MTSADQFRLTLRLARRLARSRALARSVAVVFVAALLVMAMFVTLRTLSLSGDQVADGQLGRFDARVGYGSGVVLPPGDDTFVTELRTRVREAGVTGAEVVLSATDVQLDTTPARDVTALETDWAARPYPARYELLSGRWPSRPGEAVVTEPDDVRTPAGEILTVLGGVRLKVVGTADDRSASTTNLLLGPGTWAGLDPALTEGFPVLGAQPDLTWSGERQRAVVDAFTAAARSWEQDRAPDRGGADSGPAESVGRDAVAATLTTRDELSVRPEKTWIEKTPAGYTVPSLLVPAAAVLLLFGMNDRRFRRTTGSLVSVGVPRTVAAAGQVLAALAWALGAALCGALAGVAAGIGGRALISHLRDRPAGPLDDLTTPVLRLLAVILLTGLAAGAILLRSRREASVRPYREDRDAPASEPDSPRPSRLARHARHLSAVAAWCAVVVYATRVDSPADAMILTGIVTAAVLLVVPDVFGGMLRLLPENGPRRRLVRRRLAADRRRACAALAVLTVLSGASLGYLALLDTLIRTADKQSYPSVLPGQVLLAGHGSDTFPPDEALLRTVERSGAVEGLPRTEVRYLMAGGADNPRMAVREGSDGSLLAAETSGQVERLLGLRLDRAQASLLRDGGLLVWADESGAPTGRDARVRLTVRQGDEVLRGGVELPAATVDPVPARWRAGSDGIMLRSTAHALELPIQSQGPVMVTGVSGEQAHALQQAVVDAGMDAGAVLIHVPPEDPVPPAALLATAAGLVLLALAAVLAATRSQTRILRGYLAQLVAVGIPPRWARDVLLCQHGVLLAMSSLLGLVIAVVPSTVLAARISGFVLSLPWWQLGVLAAAIHLAALLAALHSVRRLRVTEARSG</sequence>
<evidence type="ECO:0000313" key="4">
    <source>
        <dbReference type="Proteomes" id="UP000230407"/>
    </source>
</evidence>
<reference evidence="3 4" key="1">
    <citation type="submission" date="2017-11" db="EMBL/GenBank/DDBJ databases">
        <title>Streptomyces carmine sp. nov., a novel actinomycete isolated from Sophora alopecuroides in Xinjiang, China.</title>
        <authorList>
            <person name="Wang Y."/>
            <person name="Luo X."/>
            <person name="Wan C."/>
            <person name="Zhang L."/>
        </authorList>
    </citation>
    <scope>NUCLEOTIDE SEQUENCE [LARGE SCALE GENOMIC DNA]</scope>
    <source>
        <strain evidence="3 4">TRM SA0054</strain>
    </source>
</reference>
<feature type="region of interest" description="Disordered" evidence="1">
    <location>
        <begin position="405"/>
        <end position="425"/>
    </location>
</feature>
<evidence type="ECO:0000313" key="3">
    <source>
        <dbReference type="EMBL" id="PJE97678.1"/>
    </source>
</evidence>
<feature type="transmembrane region" description="Helical" evidence="2">
    <location>
        <begin position="22"/>
        <end position="44"/>
    </location>
</feature>
<keyword evidence="2" id="KW-0812">Transmembrane</keyword>
<feature type="compositionally biased region" description="Basic and acidic residues" evidence="1">
    <location>
        <begin position="234"/>
        <end position="244"/>
    </location>
</feature>
<dbReference type="EMBL" id="PGGW01000039">
    <property type="protein sequence ID" value="PJE97678.1"/>
    <property type="molecule type" value="Genomic_DNA"/>
</dbReference>
<proteinExistence type="predicted"/>
<feature type="transmembrane region" description="Helical" evidence="2">
    <location>
        <begin position="431"/>
        <end position="448"/>
    </location>
</feature>
<feature type="transmembrane region" description="Helical" evidence="2">
    <location>
        <begin position="829"/>
        <end position="851"/>
    </location>
</feature>
<feature type="transmembrane region" description="Helical" evidence="2">
    <location>
        <begin position="282"/>
        <end position="302"/>
    </location>
</feature>
<feature type="transmembrane region" description="Helical" evidence="2">
    <location>
        <begin position="454"/>
        <end position="480"/>
    </location>
</feature>
<feature type="compositionally biased region" description="Basic and acidic residues" evidence="1">
    <location>
        <begin position="405"/>
        <end position="421"/>
    </location>
</feature>
<feature type="transmembrane region" description="Helical" evidence="2">
    <location>
        <begin position="796"/>
        <end position="817"/>
    </location>
</feature>
<keyword evidence="4" id="KW-1185">Reference proteome</keyword>
<keyword evidence="2" id="KW-1133">Transmembrane helix</keyword>
<feature type="transmembrane region" description="Helical" evidence="2">
    <location>
        <begin position="376"/>
        <end position="395"/>
    </location>
</feature>
<feature type="transmembrane region" description="Helical" evidence="2">
    <location>
        <begin position="501"/>
        <end position="521"/>
    </location>
</feature>